<feature type="domain" description="CzcB-like C-terminal circularly permuted SH3-like" evidence="9">
    <location>
        <begin position="296"/>
        <end position="354"/>
    </location>
</feature>
<dbReference type="Pfam" id="PF25975">
    <property type="entry name" value="CzcB_C"/>
    <property type="match status" value="1"/>
</dbReference>
<dbReference type="PANTHER" id="PTHR30097">
    <property type="entry name" value="CATION EFFLUX SYSTEM PROTEIN CUSB"/>
    <property type="match status" value="1"/>
</dbReference>
<evidence type="ECO:0000259" key="7">
    <source>
        <dbReference type="Pfam" id="PF25954"/>
    </source>
</evidence>
<proteinExistence type="inferred from homology"/>
<dbReference type="InterPro" id="IPR058647">
    <property type="entry name" value="BSH_CzcB-like"/>
</dbReference>
<dbReference type="FunFam" id="2.40.30.170:FF:000010">
    <property type="entry name" value="Efflux RND transporter periplasmic adaptor subunit"/>
    <property type="match status" value="1"/>
</dbReference>
<comment type="caution">
    <text evidence="10">The sequence shown here is derived from an EMBL/GenBank/DDBJ whole genome shotgun (WGS) entry which is preliminary data.</text>
</comment>
<evidence type="ECO:0000256" key="3">
    <source>
        <dbReference type="ARBA" id="ARBA00022833"/>
    </source>
</evidence>
<keyword evidence="4" id="KW-0105">Cadmium resistance</keyword>
<evidence type="ECO:0000256" key="5">
    <source>
        <dbReference type="ARBA" id="ARBA00058766"/>
    </source>
</evidence>
<dbReference type="PANTHER" id="PTHR30097:SF4">
    <property type="entry name" value="SLR6042 PROTEIN"/>
    <property type="match status" value="1"/>
</dbReference>
<evidence type="ECO:0000313" key="11">
    <source>
        <dbReference type="Proteomes" id="UP000249061"/>
    </source>
</evidence>
<feature type="domain" description="CusB-like beta-barrel" evidence="7">
    <location>
        <begin position="215"/>
        <end position="287"/>
    </location>
</feature>
<dbReference type="NCBIfam" id="TIGR01730">
    <property type="entry name" value="RND_mfp"/>
    <property type="match status" value="1"/>
</dbReference>
<keyword evidence="3" id="KW-0862">Zinc</keyword>
<dbReference type="InterPro" id="IPR051909">
    <property type="entry name" value="MFP_Cation_Efflux"/>
</dbReference>
<reference evidence="10 11" key="1">
    <citation type="submission" date="2017-08" db="EMBL/GenBank/DDBJ databases">
        <title>Infants hospitalized years apart are colonized by the same room-sourced microbial strains.</title>
        <authorList>
            <person name="Brooks B."/>
            <person name="Olm M.R."/>
            <person name="Firek B.A."/>
            <person name="Baker R."/>
            <person name="Thomas B.C."/>
            <person name="Morowitz M.J."/>
            <person name="Banfield J.F."/>
        </authorList>
    </citation>
    <scope>NUCLEOTIDE SEQUENCE [LARGE SCALE GENOMIC DNA]</scope>
    <source>
        <strain evidence="10">S2_003_000_R2_14</strain>
    </source>
</reference>
<accession>A0A2W5T2N6</accession>
<organism evidence="10 11">
    <name type="scientific">Archangium gephyra</name>
    <dbReference type="NCBI Taxonomy" id="48"/>
    <lineage>
        <taxon>Bacteria</taxon>
        <taxon>Pseudomonadati</taxon>
        <taxon>Myxococcota</taxon>
        <taxon>Myxococcia</taxon>
        <taxon>Myxococcales</taxon>
        <taxon>Cystobacterineae</taxon>
        <taxon>Archangiaceae</taxon>
        <taxon>Archangium</taxon>
    </lineage>
</organism>
<dbReference type="EMBL" id="QFQP01000043">
    <property type="protein sequence ID" value="PZR05615.1"/>
    <property type="molecule type" value="Genomic_DNA"/>
</dbReference>
<sequence>MTPVKTWRLTVAIATLLLTASISFAQDPPSGHLHQPDASVQPSSPQGYAPLKVEGGSVAGFALKVSSVEVRSLQRTIRTFGVVTFDETRTSHVHPKVRGTLESVSANFVGKTVKQGEQLAEIYSPAVYAAQLELVAILKQGRGAGDPLFESARRRLQLWDVPTSQIERIVQNQKAARTFTLLAPRSGTVLARQALNGMYVAPETELVVVSDLSVVWALIDLYEGDLPLVRAGTAVKLTIEGVPKVREGQVAFLPPSIDESTRTLKARVVLSNEAGNLRPGAFVQATLDVDLGSALVVPSQAVIRAGTRNLVFVVSGEHVEPREVQLGASAGEFVQVLSGLKEGEAVATTAQFLLDSESRLRATSGPGGGHAGH</sequence>
<feature type="domain" description="CzcB-like barrel-sandwich hybrid" evidence="8">
    <location>
        <begin position="89"/>
        <end position="211"/>
    </location>
</feature>
<comment type="similarity">
    <text evidence="1">Belongs to the membrane fusion protein (MFP) (TC 8.A.1) family.</text>
</comment>
<evidence type="ECO:0000256" key="4">
    <source>
        <dbReference type="ARBA" id="ARBA00043263"/>
    </source>
</evidence>
<dbReference type="GO" id="GO:0046914">
    <property type="term" value="F:transition metal ion binding"/>
    <property type="evidence" value="ECO:0007669"/>
    <property type="project" value="TreeGrafter"/>
</dbReference>
<dbReference type="Gene3D" id="6.10.140.730">
    <property type="match status" value="1"/>
</dbReference>
<comment type="function">
    <text evidence="5">CzcA and CzcB together would act in zinc efflux nearly as effectively as the complete czc efflux system (CzcABC). The CzcB protein is thought to funnel zinc cations to the CzcA transport protein.</text>
</comment>
<dbReference type="Gene3D" id="2.40.50.100">
    <property type="match status" value="1"/>
</dbReference>
<dbReference type="GO" id="GO:0022857">
    <property type="term" value="F:transmembrane transporter activity"/>
    <property type="evidence" value="ECO:0007669"/>
    <property type="project" value="InterPro"/>
</dbReference>
<dbReference type="GO" id="GO:0060003">
    <property type="term" value="P:copper ion export"/>
    <property type="evidence" value="ECO:0007669"/>
    <property type="project" value="TreeGrafter"/>
</dbReference>
<dbReference type="GO" id="GO:0030288">
    <property type="term" value="C:outer membrane-bounded periplasmic space"/>
    <property type="evidence" value="ECO:0007669"/>
    <property type="project" value="TreeGrafter"/>
</dbReference>
<evidence type="ECO:0000256" key="2">
    <source>
        <dbReference type="ARBA" id="ARBA00022448"/>
    </source>
</evidence>
<gene>
    <name evidence="10" type="ORF">DI536_31685</name>
</gene>
<keyword evidence="2" id="KW-0813">Transport</keyword>
<dbReference type="Pfam" id="PF25954">
    <property type="entry name" value="Beta-barrel_RND_2"/>
    <property type="match status" value="1"/>
</dbReference>
<dbReference type="Gene3D" id="2.40.420.20">
    <property type="match status" value="1"/>
</dbReference>
<protein>
    <submittedName>
        <fullName evidence="10">Efflux transporter periplasmic adaptor subunit</fullName>
    </submittedName>
</protein>
<feature type="chain" id="PRO_5015854694" evidence="6">
    <location>
        <begin position="26"/>
        <end position="373"/>
    </location>
</feature>
<dbReference type="InterPro" id="IPR006143">
    <property type="entry name" value="RND_pump_MFP"/>
</dbReference>
<dbReference type="GO" id="GO:0016020">
    <property type="term" value="C:membrane"/>
    <property type="evidence" value="ECO:0007669"/>
    <property type="project" value="InterPro"/>
</dbReference>
<dbReference type="AlphaFoldDB" id="A0A2W5T2N6"/>
<dbReference type="FunFam" id="2.40.420.20:FF:000006">
    <property type="entry name" value="RND family efflux transporter MFP subunit"/>
    <property type="match status" value="1"/>
</dbReference>
<evidence type="ECO:0000313" key="10">
    <source>
        <dbReference type="EMBL" id="PZR05615.1"/>
    </source>
</evidence>
<dbReference type="GO" id="GO:0046686">
    <property type="term" value="P:response to cadmium ion"/>
    <property type="evidence" value="ECO:0007669"/>
    <property type="project" value="UniProtKB-KW"/>
</dbReference>
<evidence type="ECO:0000259" key="8">
    <source>
        <dbReference type="Pfam" id="PF25973"/>
    </source>
</evidence>
<dbReference type="Gene3D" id="2.40.30.170">
    <property type="match status" value="1"/>
</dbReference>
<dbReference type="GO" id="GO:0015679">
    <property type="term" value="P:plasma membrane copper ion transport"/>
    <property type="evidence" value="ECO:0007669"/>
    <property type="project" value="TreeGrafter"/>
</dbReference>
<name>A0A2W5T2N6_9BACT</name>
<evidence type="ECO:0000259" key="9">
    <source>
        <dbReference type="Pfam" id="PF25975"/>
    </source>
</evidence>
<evidence type="ECO:0000256" key="6">
    <source>
        <dbReference type="SAM" id="SignalP"/>
    </source>
</evidence>
<dbReference type="SUPFAM" id="SSF111369">
    <property type="entry name" value="HlyD-like secretion proteins"/>
    <property type="match status" value="1"/>
</dbReference>
<dbReference type="InterPro" id="IPR058649">
    <property type="entry name" value="CzcB_C"/>
</dbReference>
<dbReference type="InterPro" id="IPR058792">
    <property type="entry name" value="Beta-barrel_RND_2"/>
</dbReference>
<keyword evidence="6" id="KW-0732">Signal</keyword>
<evidence type="ECO:0000256" key="1">
    <source>
        <dbReference type="ARBA" id="ARBA00009477"/>
    </source>
</evidence>
<feature type="signal peptide" evidence="6">
    <location>
        <begin position="1"/>
        <end position="25"/>
    </location>
</feature>
<dbReference type="Pfam" id="PF25973">
    <property type="entry name" value="BSH_CzcB"/>
    <property type="match status" value="1"/>
</dbReference>
<dbReference type="Proteomes" id="UP000249061">
    <property type="component" value="Unassembled WGS sequence"/>
</dbReference>